<accession>A0A1J5QNN2</accession>
<evidence type="ECO:0000256" key="1">
    <source>
        <dbReference type="SAM" id="MobiDB-lite"/>
    </source>
</evidence>
<feature type="compositionally biased region" description="Basic and acidic residues" evidence="1">
    <location>
        <begin position="1"/>
        <end position="12"/>
    </location>
</feature>
<protein>
    <submittedName>
        <fullName evidence="2">Uncharacterized protein</fullName>
    </submittedName>
</protein>
<sequence>MSVHFKCMEPAKKRMGHGGARTGAGRPPTNVRSERIQATVPPWAVVMLRALGGGSLSRGIVAALEKLKLRE</sequence>
<gene>
    <name evidence="2" type="ORF">GALL_331790</name>
</gene>
<feature type="region of interest" description="Disordered" evidence="1">
    <location>
        <begin position="1"/>
        <end position="32"/>
    </location>
</feature>
<proteinExistence type="predicted"/>
<name>A0A1J5QNN2_9ZZZZ</name>
<reference evidence="2" key="1">
    <citation type="submission" date="2016-10" db="EMBL/GenBank/DDBJ databases">
        <title>Sequence of Gallionella enrichment culture.</title>
        <authorList>
            <person name="Poehlein A."/>
            <person name="Muehling M."/>
            <person name="Daniel R."/>
        </authorList>
    </citation>
    <scope>NUCLEOTIDE SEQUENCE</scope>
</reference>
<dbReference type="EMBL" id="MLJW01000576">
    <property type="protein sequence ID" value="OIQ84986.1"/>
    <property type="molecule type" value="Genomic_DNA"/>
</dbReference>
<dbReference type="AlphaFoldDB" id="A0A1J5QNN2"/>
<comment type="caution">
    <text evidence="2">The sequence shown here is derived from an EMBL/GenBank/DDBJ whole genome shotgun (WGS) entry which is preliminary data.</text>
</comment>
<organism evidence="2">
    <name type="scientific">mine drainage metagenome</name>
    <dbReference type="NCBI Taxonomy" id="410659"/>
    <lineage>
        <taxon>unclassified sequences</taxon>
        <taxon>metagenomes</taxon>
        <taxon>ecological metagenomes</taxon>
    </lineage>
</organism>
<evidence type="ECO:0000313" key="2">
    <source>
        <dbReference type="EMBL" id="OIQ84986.1"/>
    </source>
</evidence>